<sequence length="805" mass="90985">MNSSGSWKVLVMLLLLINLNLVAFTFNQNPYGCMNGNYASNSTYSANLNSLLSSIFSNINDTGFYSASMGRNPDRVNAIALCRADRTLDQCRSCVQDAAVEVVQLCPYQKDAIIWYEFCMLQYSNQSIYGFQTNNDPRVFLRNVFNATSLERFWEDRRILMNDLRDKAAMNGGSLWKASAGFRYTSDIETIYGLNETIYGLVQCNPDLSSQECDDCLIIASELRKCCDSARGVRMLMSSCNLRYELYPFYNETRLRELHLLLPPPPLSLPSQPPPSPPPPGGNKTRNIIIIIAVAIAVSVTLAACAAIYLSKRIKRKPHELLEDELAIDEISKVESLQYDFGKIRAATNDFSDANKLGKGGFGVVYWGKLLSGQEIAVKRLSKNSGQGNIEFKNEVLLVARLQHRNLVRLLGFSLEGTERLLIYEFVQNASLDKFIFDWERRYKIIEGIARGILYLHEDSRLRIIHRDLKASNVLLDGDMNPKIADFGMARLSRNDETQGNTDRIVGTYGYMAPEYAMHGQFSVKSDVFSFGVLVLEIISGQKNNCFRSGENPQDLLSFVWKNWREGTAGNVVDLFLKSGSGSMNEMLRKKNDNVTRNIIIIVVAIALFLLIASCAAIYLRKRIKRKPQELQEATDEISTAESLLFNFDKIRAATNDFSDANKLGQGGFGAVYWGKLPNDQQIAVKRLSGESEQGNIEFKNEVVLVAKLQHRNLVRLVGFCIEGKERILIYEFVENTSLDKFIFDSVKRSHLDWDRRYKIAGIARGLVYLHQDSRLNIIHRDLKASNVLLDGGMNPKIDDLEWQD</sequence>
<dbReference type="PROSITE" id="PS51473">
    <property type="entry name" value="GNK2"/>
    <property type="match status" value="2"/>
</dbReference>
<dbReference type="FunFam" id="1.10.510.10:FF:000129">
    <property type="entry name" value="cysteine-rich receptor-like protein kinase 10"/>
    <property type="match status" value="1"/>
</dbReference>
<dbReference type="InterPro" id="IPR017441">
    <property type="entry name" value="Protein_kinase_ATP_BS"/>
</dbReference>
<evidence type="ECO:0000256" key="5">
    <source>
        <dbReference type="ARBA" id="ARBA00022692"/>
    </source>
</evidence>
<evidence type="ECO:0000256" key="3">
    <source>
        <dbReference type="ARBA" id="ARBA00022527"/>
    </source>
</evidence>
<keyword evidence="10 17" id="KW-0067">ATP-binding</keyword>
<keyword evidence="13 22" id="KW-0675">Receptor</keyword>
<dbReference type="InterPro" id="IPR008271">
    <property type="entry name" value="Ser/Thr_kinase_AS"/>
</dbReference>
<protein>
    <recommendedName>
        <fullName evidence="2">non-specific serine/threonine protein kinase</fullName>
        <ecNumber evidence="2">2.7.11.1</ecNumber>
    </recommendedName>
</protein>
<keyword evidence="4" id="KW-0808">Transferase</keyword>
<evidence type="ECO:0000256" key="12">
    <source>
        <dbReference type="ARBA" id="ARBA00023136"/>
    </source>
</evidence>
<organism evidence="22">
    <name type="scientific">Sesamum calycinum</name>
    <dbReference type="NCBI Taxonomy" id="2727403"/>
    <lineage>
        <taxon>Eukaryota</taxon>
        <taxon>Viridiplantae</taxon>
        <taxon>Streptophyta</taxon>
        <taxon>Embryophyta</taxon>
        <taxon>Tracheophyta</taxon>
        <taxon>Spermatophyta</taxon>
        <taxon>Magnoliopsida</taxon>
        <taxon>eudicotyledons</taxon>
        <taxon>Gunneridae</taxon>
        <taxon>Pentapetalae</taxon>
        <taxon>asterids</taxon>
        <taxon>lamiids</taxon>
        <taxon>Lamiales</taxon>
        <taxon>Pedaliaceae</taxon>
        <taxon>Sesamum</taxon>
    </lineage>
</organism>
<dbReference type="GO" id="GO:0005886">
    <property type="term" value="C:plasma membrane"/>
    <property type="evidence" value="ECO:0007669"/>
    <property type="project" value="TreeGrafter"/>
</dbReference>
<feature type="domain" description="Protein kinase" evidence="20">
    <location>
        <begin position="351"/>
        <end position="645"/>
    </location>
</feature>
<keyword evidence="9 22" id="KW-0418">Kinase</keyword>
<evidence type="ECO:0000259" key="20">
    <source>
        <dbReference type="PROSITE" id="PS50011"/>
    </source>
</evidence>
<dbReference type="GO" id="GO:0004674">
    <property type="term" value="F:protein serine/threonine kinase activity"/>
    <property type="evidence" value="ECO:0007669"/>
    <property type="project" value="UniProtKB-KW"/>
</dbReference>
<dbReference type="SUPFAM" id="SSF56112">
    <property type="entry name" value="Protein kinase-like (PK-like)"/>
    <property type="match status" value="2"/>
</dbReference>
<evidence type="ECO:0000256" key="18">
    <source>
        <dbReference type="SAM" id="Phobius"/>
    </source>
</evidence>
<dbReference type="Pfam" id="PF07714">
    <property type="entry name" value="PK_Tyr_Ser-Thr"/>
    <property type="match status" value="1"/>
</dbReference>
<dbReference type="FunFam" id="3.30.430.20:FF:000003">
    <property type="entry name" value="Cysteine-rich RLK (RECEPTOR-like protein kinase) 10"/>
    <property type="match status" value="1"/>
</dbReference>
<evidence type="ECO:0000256" key="16">
    <source>
        <dbReference type="ARBA" id="ARBA00048679"/>
    </source>
</evidence>
<feature type="transmembrane region" description="Helical" evidence="18">
    <location>
        <begin position="288"/>
        <end position="310"/>
    </location>
</feature>
<dbReference type="InterPro" id="IPR002902">
    <property type="entry name" value="GNK2"/>
</dbReference>
<dbReference type="SMART" id="SM00220">
    <property type="entry name" value="S_TKc"/>
    <property type="match status" value="1"/>
</dbReference>
<dbReference type="Pfam" id="PF01657">
    <property type="entry name" value="Stress-antifung"/>
    <property type="match status" value="2"/>
</dbReference>
<keyword evidence="3" id="KW-0723">Serine/threonine-protein kinase</keyword>
<comment type="caution">
    <text evidence="22">The sequence shown here is derived from an EMBL/GenBank/DDBJ whole genome shotgun (WGS) entry which is preliminary data.</text>
</comment>
<name>A0AAW2Q664_9LAMI</name>
<reference evidence="22" key="2">
    <citation type="journal article" date="2024" name="Plant">
        <title>Genomic evolution and insights into agronomic trait innovations of Sesamum species.</title>
        <authorList>
            <person name="Miao H."/>
            <person name="Wang L."/>
            <person name="Qu L."/>
            <person name="Liu H."/>
            <person name="Sun Y."/>
            <person name="Le M."/>
            <person name="Wang Q."/>
            <person name="Wei S."/>
            <person name="Zheng Y."/>
            <person name="Lin W."/>
            <person name="Duan Y."/>
            <person name="Cao H."/>
            <person name="Xiong S."/>
            <person name="Wang X."/>
            <person name="Wei L."/>
            <person name="Li C."/>
            <person name="Ma Q."/>
            <person name="Ju M."/>
            <person name="Zhao R."/>
            <person name="Li G."/>
            <person name="Mu C."/>
            <person name="Tian Q."/>
            <person name="Mei H."/>
            <person name="Zhang T."/>
            <person name="Gao T."/>
            <person name="Zhang H."/>
        </authorList>
    </citation>
    <scope>NUCLEOTIDE SEQUENCE</scope>
    <source>
        <strain evidence="22">KEN8</strain>
    </source>
</reference>
<dbReference type="EC" id="2.7.11.1" evidence="2"/>
<dbReference type="FunFam" id="1.10.510.10:FF:001023">
    <property type="entry name" value="Os07g0541700 protein"/>
    <property type="match status" value="1"/>
</dbReference>
<dbReference type="PANTHER" id="PTHR27002:SF181">
    <property type="entry name" value="RECEPTOR-LIKE SERINE_THREONINE-PROTEIN KINASE"/>
    <property type="match status" value="1"/>
</dbReference>
<evidence type="ECO:0000256" key="8">
    <source>
        <dbReference type="ARBA" id="ARBA00022741"/>
    </source>
</evidence>
<feature type="transmembrane region" description="Helical" evidence="18">
    <location>
        <begin position="599"/>
        <end position="620"/>
    </location>
</feature>
<feature type="signal peptide" evidence="19">
    <location>
        <begin position="1"/>
        <end position="24"/>
    </location>
</feature>
<dbReference type="PROSITE" id="PS00108">
    <property type="entry name" value="PROTEIN_KINASE_ST"/>
    <property type="match status" value="2"/>
</dbReference>
<proteinExistence type="predicted"/>
<dbReference type="FunFam" id="3.30.200.20:FF:000142">
    <property type="entry name" value="Cysteine-rich receptor-like protein kinase 10"/>
    <property type="match status" value="2"/>
</dbReference>
<evidence type="ECO:0000256" key="13">
    <source>
        <dbReference type="ARBA" id="ARBA00023170"/>
    </source>
</evidence>
<dbReference type="GO" id="GO:0006979">
    <property type="term" value="P:response to oxidative stress"/>
    <property type="evidence" value="ECO:0007669"/>
    <property type="project" value="UniProtKB-ARBA"/>
</dbReference>
<evidence type="ECO:0000259" key="21">
    <source>
        <dbReference type="PROSITE" id="PS51473"/>
    </source>
</evidence>
<dbReference type="Pfam" id="PF00069">
    <property type="entry name" value="Pkinase"/>
    <property type="match status" value="1"/>
</dbReference>
<keyword evidence="5 18" id="KW-0812">Transmembrane</keyword>
<dbReference type="Gene3D" id="3.30.430.20">
    <property type="entry name" value="Gnk2 domain, C-X8-C-X2-C motif"/>
    <property type="match status" value="2"/>
</dbReference>
<keyword evidence="6 19" id="KW-0732">Signal</keyword>
<gene>
    <name evidence="22" type="ORF">Scaly_1281400</name>
</gene>
<reference evidence="22" key="1">
    <citation type="submission" date="2020-06" db="EMBL/GenBank/DDBJ databases">
        <authorList>
            <person name="Li T."/>
            <person name="Hu X."/>
            <person name="Zhang T."/>
            <person name="Song X."/>
            <person name="Zhang H."/>
            <person name="Dai N."/>
            <person name="Sheng W."/>
            <person name="Hou X."/>
            <person name="Wei L."/>
        </authorList>
    </citation>
    <scope>NUCLEOTIDE SEQUENCE</scope>
    <source>
        <strain evidence="22">KEN8</strain>
        <tissue evidence="22">Leaf</tissue>
    </source>
</reference>
<evidence type="ECO:0000256" key="15">
    <source>
        <dbReference type="ARBA" id="ARBA00047899"/>
    </source>
</evidence>
<dbReference type="GO" id="GO:0005524">
    <property type="term" value="F:ATP binding"/>
    <property type="evidence" value="ECO:0007669"/>
    <property type="project" value="UniProtKB-UniRule"/>
</dbReference>
<evidence type="ECO:0000256" key="17">
    <source>
        <dbReference type="PROSITE-ProRule" id="PRU10141"/>
    </source>
</evidence>
<evidence type="ECO:0000256" key="19">
    <source>
        <dbReference type="SAM" id="SignalP"/>
    </source>
</evidence>
<evidence type="ECO:0000256" key="10">
    <source>
        <dbReference type="ARBA" id="ARBA00022840"/>
    </source>
</evidence>
<evidence type="ECO:0000256" key="1">
    <source>
        <dbReference type="ARBA" id="ARBA00004167"/>
    </source>
</evidence>
<evidence type="ECO:0000313" key="22">
    <source>
        <dbReference type="EMBL" id="KAL0363262.1"/>
    </source>
</evidence>
<evidence type="ECO:0000256" key="11">
    <source>
        <dbReference type="ARBA" id="ARBA00022989"/>
    </source>
</evidence>
<dbReference type="InterPro" id="IPR000719">
    <property type="entry name" value="Prot_kinase_dom"/>
</dbReference>
<feature type="binding site" evidence="17">
    <location>
        <position position="686"/>
    </location>
    <ligand>
        <name>ATP</name>
        <dbReference type="ChEBI" id="CHEBI:30616"/>
    </ligand>
</feature>
<dbReference type="PROSITE" id="PS50011">
    <property type="entry name" value="PROTEIN_KINASE_DOM"/>
    <property type="match status" value="2"/>
</dbReference>
<dbReference type="PANTHER" id="PTHR27002">
    <property type="entry name" value="RECEPTOR-LIKE SERINE/THREONINE-PROTEIN KINASE SD1-8"/>
    <property type="match status" value="1"/>
</dbReference>
<feature type="domain" description="Gnk2-homologous" evidence="21">
    <location>
        <begin position="26"/>
        <end position="128"/>
    </location>
</feature>
<comment type="catalytic activity">
    <reaction evidence="16">
        <text>L-seryl-[protein] + ATP = O-phospho-L-seryl-[protein] + ADP + H(+)</text>
        <dbReference type="Rhea" id="RHEA:17989"/>
        <dbReference type="Rhea" id="RHEA-COMP:9863"/>
        <dbReference type="Rhea" id="RHEA-COMP:11604"/>
        <dbReference type="ChEBI" id="CHEBI:15378"/>
        <dbReference type="ChEBI" id="CHEBI:29999"/>
        <dbReference type="ChEBI" id="CHEBI:30616"/>
        <dbReference type="ChEBI" id="CHEBI:83421"/>
        <dbReference type="ChEBI" id="CHEBI:456216"/>
        <dbReference type="EC" id="2.7.11.1"/>
    </reaction>
</comment>
<keyword evidence="11 18" id="KW-1133">Transmembrane helix</keyword>
<evidence type="ECO:0000256" key="14">
    <source>
        <dbReference type="ARBA" id="ARBA00023180"/>
    </source>
</evidence>
<comment type="subcellular location">
    <subcellularLocation>
        <location evidence="1">Membrane</location>
        <topology evidence="1">Single-pass membrane protein</topology>
    </subcellularLocation>
</comment>
<dbReference type="InterPro" id="IPR001245">
    <property type="entry name" value="Ser-Thr/Tyr_kinase_cat_dom"/>
</dbReference>
<feature type="domain" description="Gnk2-homologous" evidence="21">
    <location>
        <begin position="135"/>
        <end position="249"/>
    </location>
</feature>
<dbReference type="InterPro" id="IPR011009">
    <property type="entry name" value="Kinase-like_dom_sf"/>
</dbReference>
<evidence type="ECO:0000256" key="4">
    <source>
        <dbReference type="ARBA" id="ARBA00022679"/>
    </source>
</evidence>
<dbReference type="EMBL" id="JACGWM010000007">
    <property type="protein sequence ID" value="KAL0363262.1"/>
    <property type="molecule type" value="Genomic_DNA"/>
</dbReference>
<dbReference type="PROSITE" id="PS00107">
    <property type="entry name" value="PROTEIN_KINASE_ATP"/>
    <property type="match status" value="2"/>
</dbReference>
<feature type="binding site" evidence="17">
    <location>
        <position position="379"/>
    </location>
    <ligand>
        <name>ATP</name>
        <dbReference type="ChEBI" id="CHEBI:30616"/>
    </ligand>
</feature>
<keyword evidence="8 17" id="KW-0547">Nucleotide-binding</keyword>
<keyword evidence="12 18" id="KW-0472">Membrane</keyword>
<dbReference type="Gene3D" id="1.10.510.10">
    <property type="entry name" value="Transferase(Phosphotransferase) domain 1"/>
    <property type="match status" value="2"/>
</dbReference>
<keyword evidence="7" id="KW-0677">Repeat</keyword>
<evidence type="ECO:0000256" key="7">
    <source>
        <dbReference type="ARBA" id="ARBA00022737"/>
    </source>
</evidence>
<feature type="chain" id="PRO_5043643591" description="non-specific serine/threonine protein kinase" evidence="19">
    <location>
        <begin position="25"/>
        <end position="805"/>
    </location>
</feature>
<dbReference type="CDD" id="cd23509">
    <property type="entry name" value="Gnk2-like"/>
    <property type="match status" value="2"/>
</dbReference>
<keyword evidence="14" id="KW-0325">Glycoprotein</keyword>
<evidence type="ECO:0000256" key="9">
    <source>
        <dbReference type="ARBA" id="ARBA00022777"/>
    </source>
</evidence>
<accession>A0AAW2Q664</accession>
<dbReference type="InterPro" id="IPR038408">
    <property type="entry name" value="GNK2_sf"/>
</dbReference>
<evidence type="ECO:0000256" key="2">
    <source>
        <dbReference type="ARBA" id="ARBA00012513"/>
    </source>
</evidence>
<evidence type="ECO:0000256" key="6">
    <source>
        <dbReference type="ARBA" id="ARBA00022729"/>
    </source>
</evidence>
<comment type="catalytic activity">
    <reaction evidence="15">
        <text>L-threonyl-[protein] + ATP = O-phospho-L-threonyl-[protein] + ADP + H(+)</text>
        <dbReference type="Rhea" id="RHEA:46608"/>
        <dbReference type="Rhea" id="RHEA-COMP:11060"/>
        <dbReference type="Rhea" id="RHEA-COMP:11605"/>
        <dbReference type="ChEBI" id="CHEBI:15378"/>
        <dbReference type="ChEBI" id="CHEBI:30013"/>
        <dbReference type="ChEBI" id="CHEBI:30616"/>
        <dbReference type="ChEBI" id="CHEBI:61977"/>
        <dbReference type="ChEBI" id="CHEBI:456216"/>
        <dbReference type="EC" id="2.7.11.1"/>
    </reaction>
</comment>
<feature type="domain" description="Protein kinase" evidence="20">
    <location>
        <begin position="658"/>
        <end position="805"/>
    </location>
</feature>
<dbReference type="AlphaFoldDB" id="A0AAW2Q664"/>
<dbReference type="Gene3D" id="3.30.200.20">
    <property type="entry name" value="Phosphorylase Kinase, domain 1"/>
    <property type="match status" value="2"/>
</dbReference>